<dbReference type="GO" id="GO:0020037">
    <property type="term" value="F:heme binding"/>
    <property type="evidence" value="ECO:0007669"/>
    <property type="project" value="InterPro"/>
</dbReference>
<keyword evidence="13" id="KW-0812">Transmembrane</keyword>
<dbReference type="Proteomes" id="UP001353858">
    <property type="component" value="Unassembled WGS sequence"/>
</dbReference>
<dbReference type="GO" id="GO:0004497">
    <property type="term" value="F:monooxygenase activity"/>
    <property type="evidence" value="ECO:0007669"/>
    <property type="project" value="UniProtKB-KW"/>
</dbReference>
<evidence type="ECO:0000256" key="9">
    <source>
        <dbReference type="ARBA" id="ARBA00023002"/>
    </source>
</evidence>
<dbReference type="PANTHER" id="PTHR24292">
    <property type="entry name" value="CYTOCHROME P450"/>
    <property type="match status" value="1"/>
</dbReference>
<evidence type="ECO:0000256" key="13">
    <source>
        <dbReference type="SAM" id="Phobius"/>
    </source>
</evidence>
<dbReference type="GO" id="GO:0005789">
    <property type="term" value="C:endoplasmic reticulum membrane"/>
    <property type="evidence" value="ECO:0007669"/>
    <property type="project" value="UniProtKB-SubCell"/>
</dbReference>
<evidence type="ECO:0000256" key="1">
    <source>
        <dbReference type="ARBA" id="ARBA00001971"/>
    </source>
</evidence>
<evidence type="ECO:0000256" key="10">
    <source>
        <dbReference type="ARBA" id="ARBA00023004"/>
    </source>
</evidence>
<evidence type="ECO:0000256" key="12">
    <source>
        <dbReference type="ARBA" id="ARBA00023136"/>
    </source>
</evidence>
<comment type="similarity">
    <text evidence="4">Belongs to the cytochrome P450 family.</text>
</comment>
<keyword evidence="9" id="KW-0560">Oxidoreductase</keyword>
<dbReference type="Pfam" id="PF00067">
    <property type="entry name" value="p450"/>
    <property type="match status" value="2"/>
</dbReference>
<keyword evidence="10" id="KW-0408">Iron</keyword>
<proteinExistence type="inferred from homology"/>
<comment type="subcellular location">
    <subcellularLocation>
        <location evidence="3">Endoplasmic reticulum membrane</location>
        <topology evidence="3">Peripheral membrane protein</topology>
    </subcellularLocation>
    <subcellularLocation>
        <location evidence="2">Microsome membrane</location>
        <topology evidence="2">Peripheral membrane protein</topology>
    </subcellularLocation>
</comment>
<evidence type="ECO:0000256" key="11">
    <source>
        <dbReference type="ARBA" id="ARBA00023033"/>
    </source>
</evidence>
<gene>
    <name evidence="14" type="ORF">RN001_007032</name>
</gene>
<reference evidence="15" key="1">
    <citation type="submission" date="2023-01" db="EMBL/GenBank/DDBJ databases">
        <title>Key to firefly adult light organ development and bioluminescence: homeobox transcription factors regulate luciferase expression and transportation to peroxisome.</title>
        <authorList>
            <person name="Fu X."/>
        </authorList>
    </citation>
    <scope>NUCLEOTIDE SEQUENCE [LARGE SCALE GENOMIC DNA]</scope>
</reference>
<keyword evidence="5" id="KW-0349">Heme</keyword>
<dbReference type="PANTHER" id="PTHR24292:SF54">
    <property type="entry name" value="CYP9F3-RELATED"/>
    <property type="match status" value="1"/>
</dbReference>
<dbReference type="EMBL" id="JARPUR010000002">
    <property type="protein sequence ID" value="KAK4883713.1"/>
    <property type="molecule type" value="Genomic_DNA"/>
</dbReference>
<sequence length="899" mass="103837">MPMLIVSDLNLIRSILKTDFDHFHDRVFHSNENDPLTLHLGALKGAKWRSMRNKLSPAFTPTRIKQMFDTISTCTKEFVLELSEYAARGEKVEMKDITSRYSMDVFVNCAFGIDRKSVKNPSVDYVAIAKSFFSLSLKKNFVDLLIYINSNLLNIINIKTTKDDVEKFFIETTESIVKEREANNIVRNDFIDSLIQVRNNPNFDETETRNFNNTNKTKDLSLSILDITAQCFIFFMAGFESSSTTITFCLYELAINPQYQDMVRKEVEEVLEKHGEFNYDFLMDLTFTQQCLKETLRKHPPVPIITRKCTKPYKIPDSDVILEKDTIIVIPIVGVHNDPTIYTDVDKFEPERYSKENCDNRDPLSYLAFGYGPRNCIVDKLKHKSNTSTMIVFFVIICTLLLVLYLYFKKCFTFWKNKNVYTETPTVPFGNFGKVFFHKEDAATEFRRLYLECKKRSLQFCGVYFFSIPMLIVVDVNLIQTMLKADFEYMTDRVFHSSEIEPLTLHLGALRGSKWRTMRNKLSPVFTPTRIKLMFDTINTCTTEFVAQLSALASRGESVELKEIASRYSMDVLVNCAFGIDAKSVKNPNVEYVLIAKSFFNLSLKENLIRLLTFINSDLLTTLKLKTIKPDIEKFFMNTTETIVKDREDNNIVKNDFMHTLIQIKNNTVLEGNETGSVNNLNSTKMSLSIQDIAAQCFVFFMAGFETSSSTITFCLYELALNTRYQDMVRQEVEQTLEKHGGKFNYDVLMDLTFTQQCINEILRKYPPIPIITRKCTKDYKIPSTDVTLEKGTIIVIPLSGLHYDPTVFPNPDEFEPERFSEENCAKRHPLAYLAFGYGPRKCIAYQFGFLEAVLAVSTLIYNFKFKLNPKTKVPLCFNKKYFFIHPEGGVILDLKKIR</sequence>
<comment type="caution">
    <text evidence="14">The sequence shown here is derived from an EMBL/GenBank/DDBJ whole genome shotgun (WGS) entry which is preliminary data.</text>
</comment>
<dbReference type="PROSITE" id="PS00086">
    <property type="entry name" value="CYTOCHROME_P450"/>
    <property type="match status" value="1"/>
</dbReference>
<evidence type="ECO:0000256" key="3">
    <source>
        <dbReference type="ARBA" id="ARBA00004406"/>
    </source>
</evidence>
<dbReference type="InterPro" id="IPR050476">
    <property type="entry name" value="Insect_CytP450_Detox"/>
</dbReference>
<dbReference type="PRINTS" id="PR00463">
    <property type="entry name" value="EP450I"/>
</dbReference>
<keyword evidence="12 13" id="KW-0472">Membrane</keyword>
<keyword evidence="8" id="KW-0492">Microsome</keyword>
<dbReference type="GO" id="GO:0005506">
    <property type="term" value="F:iron ion binding"/>
    <property type="evidence" value="ECO:0007669"/>
    <property type="project" value="InterPro"/>
</dbReference>
<name>A0AAN7QLR7_9COLE</name>
<dbReference type="InterPro" id="IPR002401">
    <property type="entry name" value="Cyt_P450_E_grp-I"/>
</dbReference>
<evidence type="ECO:0000256" key="4">
    <source>
        <dbReference type="ARBA" id="ARBA00010617"/>
    </source>
</evidence>
<protein>
    <recommendedName>
        <fullName evidence="16">Cytochrome P450</fullName>
    </recommendedName>
</protein>
<evidence type="ECO:0000256" key="8">
    <source>
        <dbReference type="ARBA" id="ARBA00022848"/>
    </source>
</evidence>
<organism evidence="14 15">
    <name type="scientific">Aquatica leii</name>
    <dbReference type="NCBI Taxonomy" id="1421715"/>
    <lineage>
        <taxon>Eukaryota</taxon>
        <taxon>Metazoa</taxon>
        <taxon>Ecdysozoa</taxon>
        <taxon>Arthropoda</taxon>
        <taxon>Hexapoda</taxon>
        <taxon>Insecta</taxon>
        <taxon>Pterygota</taxon>
        <taxon>Neoptera</taxon>
        <taxon>Endopterygota</taxon>
        <taxon>Coleoptera</taxon>
        <taxon>Polyphaga</taxon>
        <taxon>Elateriformia</taxon>
        <taxon>Elateroidea</taxon>
        <taxon>Lampyridae</taxon>
        <taxon>Luciolinae</taxon>
        <taxon>Aquatica</taxon>
    </lineage>
</organism>
<feature type="transmembrane region" description="Helical" evidence="13">
    <location>
        <begin position="390"/>
        <end position="408"/>
    </location>
</feature>
<keyword evidence="15" id="KW-1185">Reference proteome</keyword>
<comment type="cofactor">
    <cofactor evidence="1">
        <name>heme</name>
        <dbReference type="ChEBI" id="CHEBI:30413"/>
    </cofactor>
</comment>
<evidence type="ECO:0000256" key="2">
    <source>
        <dbReference type="ARBA" id="ARBA00004174"/>
    </source>
</evidence>
<dbReference type="PRINTS" id="PR00385">
    <property type="entry name" value="P450"/>
</dbReference>
<evidence type="ECO:0008006" key="16">
    <source>
        <dbReference type="Google" id="ProtNLM"/>
    </source>
</evidence>
<keyword evidence="11" id="KW-0503">Monooxygenase</keyword>
<dbReference type="InterPro" id="IPR036396">
    <property type="entry name" value="Cyt_P450_sf"/>
</dbReference>
<dbReference type="FunFam" id="1.10.630.10:FF:000042">
    <property type="entry name" value="Cytochrome P450"/>
    <property type="match status" value="1"/>
</dbReference>
<evidence type="ECO:0000256" key="5">
    <source>
        <dbReference type="ARBA" id="ARBA00022617"/>
    </source>
</evidence>
<evidence type="ECO:0000256" key="6">
    <source>
        <dbReference type="ARBA" id="ARBA00022723"/>
    </source>
</evidence>
<dbReference type="AlphaFoldDB" id="A0AAN7QLR7"/>
<keyword evidence="7" id="KW-0256">Endoplasmic reticulum</keyword>
<evidence type="ECO:0000256" key="7">
    <source>
        <dbReference type="ARBA" id="ARBA00022824"/>
    </source>
</evidence>
<evidence type="ECO:0000313" key="15">
    <source>
        <dbReference type="Proteomes" id="UP001353858"/>
    </source>
</evidence>
<dbReference type="GO" id="GO:0016705">
    <property type="term" value="F:oxidoreductase activity, acting on paired donors, with incorporation or reduction of molecular oxygen"/>
    <property type="evidence" value="ECO:0007669"/>
    <property type="project" value="InterPro"/>
</dbReference>
<dbReference type="SUPFAM" id="SSF48264">
    <property type="entry name" value="Cytochrome P450"/>
    <property type="match status" value="2"/>
</dbReference>
<dbReference type="InterPro" id="IPR017972">
    <property type="entry name" value="Cyt_P450_CS"/>
</dbReference>
<dbReference type="InterPro" id="IPR001128">
    <property type="entry name" value="Cyt_P450"/>
</dbReference>
<keyword evidence="13" id="KW-1133">Transmembrane helix</keyword>
<accession>A0AAN7QLR7</accession>
<keyword evidence="6" id="KW-0479">Metal-binding</keyword>
<dbReference type="FunFam" id="1.10.630.10:FF:000182">
    <property type="entry name" value="Cytochrome P450 3A4"/>
    <property type="match status" value="1"/>
</dbReference>
<feature type="transmembrane region" description="Helical" evidence="13">
    <location>
        <begin position="457"/>
        <end position="479"/>
    </location>
</feature>
<dbReference type="Gene3D" id="1.10.630.10">
    <property type="entry name" value="Cytochrome P450"/>
    <property type="match status" value="2"/>
</dbReference>
<evidence type="ECO:0000313" key="14">
    <source>
        <dbReference type="EMBL" id="KAK4883713.1"/>
    </source>
</evidence>
<dbReference type="CDD" id="cd11056">
    <property type="entry name" value="CYP6-like"/>
    <property type="match status" value="2"/>
</dbReference>